<dbReference type="Pfam" id="PF02021">
    <property type="entry name" value="UPF0102"/>
    <property type="match status" value="1"/>
</dbReference>
<reference evidence="3" key="1">
    <citation type="submission" date="2020-11" db="EMBL/GenBank/DDBJ databases">
        <title>Azospira restricta DSM 18626 genome sequence.</title>
        <authorList>
            <person name="Moe W.M."/>
        </authorList>
    </citation>
    <scope>NUCLEOTIDE SEQUENCE</scope>
    <source>
        <strain evidence="3">DSM 18626</strain>
    </source>
</reference>
<protein>
    <recommendedName>
        <fullName evidence="2">UPF0102 protein IWH25_18740</fullName>
    </recommendedName>
</protein>
<gene>
    <name evidence="3" type="ORF">IWH25_18740</name>
</gene>
<dbReference type="NCBIfam" id="NF009150">
    <property type="entry name" value="PRK12497.1-3"/>
    <property type="match status" value="1"/>
</dbReference>
<dbReference type="EMBL" id="CP064781">
    <property type="protein sequence ID" value="QRJ65805.1"/>
    <property type="molecule type" value="Genomic_DNA"/>
</dbReference>
<dbReference type="SUPFAM" id="SSF52980">
    <property type="entry name" value="Restriction endonuclease-like"/>
    <property type="match status" value="1"/>
</dbReference>
<dbReference type="PANTHER" id="PTHR34039:SF1">
    <property type="entry name" value="UPF0102 PROTEIN YRAN"/>
    <property type="match status" value="1"/>
</dbReference>
<organism evidence="3 4">
    <name type="scientific">Azospira restricta</name>
    <dbReference type="NCBI Taxonomy" id="404405"/>
    <lineage>
        <taxon>Bacteria</taxon>
        <taxon>Pseudomonadati</taxon>
        <taxon>Pseudomonadota</taxon>
        <taxon>Betaproteobacteria</taxon>
        <taxon>Rhodocyclales</taxon>
        <taxon>Rhodocyclaceae</taxon>
        <taxon>Azospira</taxon>
    </lineage>
</organism>
<evidence type="ECO:0000313" key="4">
    <source>
        <dbReference type="Proteomes" id="UP000663444"/>
    </source>
</evidence>
<dbReference type="InterPro" id="IPR011335">
    <property type="entry name" value="Restrct_endonuc-II-like"/>
</dbReference>
<dbReference type="GO" id="GO:0003676">
    <property type="term" value="F:nucleic acid binding"/>
    <property type="evidence" value="ECO:0007669"/>
    <property type="project" value="InterPro"/>
</dbReference>
<dbReference type="InterPro" id="IPR003509">
    <property type="entry name" value="UPF0102_YraN-like"/>
</dbReference>
<dbReference type="HAMAP" id="MF_00048">
    <property type="entry name" value="UPF0102"/>
    <property type="match status" value="1"/>
</dbReference>
<dbReference type="PANTHER" id="PTHR34039">
    <property type="entry name" value="UPF0102 PROTEIN YRAN"/>
    <property type="match status" value="1"/>
</dbReference>
<dbReference type="AlphaFoldDB" id="A0A974Y5Y8"/>
<sequence length="126" mass="13515">MALAKPNDTTPGARAEALAAAYLARRGLVVAARNYRVRGGEIDLVCRDGRTLVFVEVRLRRNAAFGGAAASIGAGKRRRLLLAARHYLAQRAGTADVPCRFDCVLLDALAADGIEWIRDAFSADDC</sequence>
<evidence type="ECO:0000256" key="2">
    <source>
        <dbReference type="HAMAP-Rule" id="MF_00048"/>
    </source>
</evidence>
<evidence type="ECO:0000256" key="1">
    <source>
        <dbReference type="ARBA" id="ARBA00006738"/>
    </source>
</evidence>
<comment type="similarity">
    <text evidence="1 2">Belongs to the UPF0102 family.</text>
</comment>
<accession>A0A974Y5Y8</accession>
<proteinExistence type="inferred from homology"/>
<name>A0A974Y5Y8_9RHOO</name>
<dbReference type="InterPro" id="IPR011856">
    <property type="entry name" value="tRNA_endonuc-like_dom_sf"/>
</dbReference>
<dbReference type="NCBIfam" id="TIGR00252">
    <property type="entry name" value="YraN family protein"/>
    <property type="match status" value="1"/>
</dbReference>
<dbReference type="Gene3D" id="3.40.1350.10">
    <property type="match status" value="1"/>
</dbReference>
<evidence type="ECO:0000313" key="3">
    <source>
        <dbReference type="EMBL" id="QRJ65805.1"/>
    </source>
</evidence>
<dbReference type="Proteomes" id="UP000663444">
    <property type="component" value="Chromosome"/>
</dbReference>
<dbReference type="KEGG" id="ares:IWH25_18740"/>
<keyword evidence="4" id="KW-1185">Reference proteome</keyword>